<evidence type="ECO:0000313" key="2">
    <source>
        <dbReference type="Proteomes" id="UP000232638"/>
    </source>
</evidence>
<gene>
    <name evidence="1" type="ORF">THSYN_18670</name>
</gene>
<reference evidence="1 2" key="1">
    <citation type="submission" date="2017-03" db="EMBL/GenBank/DDBJ databases">
        <title>Complete genome sequence of Candidatus 'Thiodictyon syntrophicum' sp. nov. strain Cad16T, a photolithoautotroph purple sulfur bacterium isolated from an alpine meromictic lake.</title>
        <authorList>
            <person name="Luedin S.M."/>
            <person name="Pothier J.F."/>
            <person name="Danza F."/>
            <person name="Storelli N."/>
            <person name="Wittwer M."/>
            <person name="Tonolla M."/>
        </authorList>
    </citation>
    <scope>NUCLEOTIDE SEQUENCE [LARGE SCALE GENOMIC DNA]</scope>
    <source>
        <strain evidence="1 2">Cad16T</strain>
    </source>
</reference>
<keyword evidence="2" id="KW-1185">Reference proteome</keyword>
<sequence length="120" mass="12547">MLVRAGSHQALVDRVLVAVGCHADLGRLNLLQVGCALDGQGVPLHHPEHLRLVRLPIYIAGDAVGGEGGLLRAAQQGRVAGYNACHRTPIGCKAKAGLGVVYCEPTIARVGCAWSALDHQ</sequence>
<name>A0A2K8UB04_9GAMM</name>
<dbReference type="Proteomes" id="UP000232638">
    <property type="component" value="Chromosome"/>
</dbReference>
<proteinExistence type="predicted"/>
<evidence type="ECO:0008006" key="3">
    <source>
        <dbReference type="Google" id="ProtNLM"/>
    </source>
</evidence>
<dbReference type="AlphaFoldDB" id="A0A2K8UB04"/>
<evidence type="ECO:0000313" key="1">
    <source>
        <dbReference type="EMBL" id="AUB82763.1"/>
    </source>
</evidence>
<dbReference type="EMBL" id="CP020370">
    <property type="protein sequence ID" value="AUB82763.1"/>
    <property type="molecule type" value="Genomic_DNA"/>
</dbReference>
<dbReference type="KEGG" id="tsy:THSYN_18670"/>
<dbReference type="OrthoDB" id="9800167at2"/>
<protein>
    <recommendedName>
        <fullName evidence="3">FAD/NAD(P)-binding domain-containing protein</fullName>
    </recommendedName>
</protein>
<organism evidence="1 2">
    <name type="scientific">Candidatus Thiodictyon syntrophicum</name>
    <dbReference type="NCBI Taxonomy" id="1166950"/>
    <lineage>
        <taxon>Bacteria</taxon>
        <taxon>Pseudomonadati</taxon>
        <taxon>Pseudomonadota</taxon>
        <taxon>Gammaproteobacteria</taxon>
        <taxon>Chromatiales</taxon>
        <taxon>Chromatiaceae</taxon>
        <taxon>Thiodictyon</taxon>
    </lineage>
</organism>
<dbReference type="RefSeq" id="WP_100920473.1">
    <property type="nucleotide sequence ID" value="NZ_CP020370.1"/>
</dbReference>
<dbReference type="Gene3D" id="3.50.50.60">
    <property type="entry name" value="FAD/NAD(P)-binding domain"/>
    <property type="match status" value="1"/>
</dbReference>
<dbReference type="InterPro" id="IPR036188">
    <property type="entry name" value="FAD/NAD-bd_sf"/>
</dbReference>
<dbReference type="SUPFAM" id="SSF51905">
    <property type="entry name" value="FAD/NAD(P)-binding domain"/>
    <property type="match status" value="1"/>
</dbReference>
<accession>A0A2K8UB04</accession>